<accession>A0A365GZF3</accession>
<evidence type="ECO:0000313" key="4">
    <source>
        <dbReference type="Proteomes" id="UP000251891"/>
    </source>
</evidence>
<dbReference type="EMBL" id="QLYX01000019">
    <property type="protein sequence ID" value="RAY11323.1"/>
    <property type="molecule type" value="Genomic_DNA"/>
</dbReference>
<evidence type="ECO:0000256" key="1">
    <source>
        <dbReference type="SAM" id="MobiDB-lite"/>
    </source>
</evidence>
<dbReference type="AlphaFoldDB" id="A0A365GZF3"/>
<name>A0A365GZF3_9ACTN</name>
<sequence length="68" mass="7468">MLTQNLSGAGWRKSTRSQQNGACVELATPSSHRVLVRDSTDPHGSTLSFDQATWRIFSQAVKTGTYDL</sequence>
<comment type="caution">
    <text evidence="3">The sequence shown here is derived from an EMBL/GenBank/DDBJ whole genome shotgun (WGS) entry which is preliminary data.</text>
</comment>
<dbReference type="Proteomes" id="UP000251891">
    <property type="component" value="Unassembled WGS sequence"/>
</dbReference>
<evidence type="ECO:0000313" key="3">
    <source>
        <dbReference type="EMBL" id="RAY11323.1"/>
    </source>
</evidence>
<feature type="region of interest" description="Disordered" evidence="1">
    <location>
        <begin position="1"/>
        <end position="21"/>
    </location>
</feature>
<protein>
    <submittedName>
        <fullName evidence="3">DUF397 domain-containing protein</fullName>
    </submittedName>
</protein>
<gene>
    <name evidence="3" type="ORF">DPM19_30320</name>
</gene>
<organism evidence="3 4">
    <name type="scientific">Actinomadura craniellae</name>
    <dbReference type="NCBI Taxonomy" id="2231787"/>
    <lineage>
        <taxon>Bacteria</taxon>
        <taxon>Bacillati</taxon>
        <taxon>Actinomycetota</taxon>
        <taxon>Actinomycetes</taxon>
        <taxon>Streptosporangiales</taxon>
        <taxon>Thermomonosporaceae</taxon>
        <taxon>Actinomadura</taxon>
    </lineage>
</organism>
<dbReference type="Pfam" id="PF04149">
    <property type="entry name" value="DUF397"/>
    <property type="match status" value="1"/>
</dbReference>
<feature type="domain" description="DUF397" evidence="2">
    <location>
        <begin position="9"/>
        <end position="62"/>
    </location>
</feature>
<dbReference type="InterPro" id="IPR007278">
    <property type="entry name" value="DUF397"/>
</dbReference>
<reference evidence="3 4" key="1">
    <citation type="submission" date="2018-06" db="EMBL/GenBank/DDBJ databases">
        <title>Actinomadura craniellae sp. nov. isolated from marine sponge Craniella sp.</title>
        <authorList>
            <person name="Li L."/>
            <person name="Xu Q.H."/>
            <person name="Lin H.W."/>
            <person name="Lu Y.H."/>
        </authorList>
    </citation>
    <scope>NUCLEOTIDE SEQUENCE [LARGE SCALE GENOMIC DNA]</scope>
    <source>
        <strain evidence="3 4">LHW63021</strain>
    </source>
</reference>
<dbReference type="OrthoDB" id="3432106at2"/>
<evidence type="ECO:0000259" key="2">
    <source>
        <dbReference type="Pfam" id="PF04149"/>
    </source>
</evidence>
<dbReference type="RefSeq" id="WP_111871515.1">
    <property type="nucleotide sequence ID" value="NZ_QLYX01000019.1"/>
</dbReference>
<proteinExistence type="predicted"/>
<keyword evidence="4" id="KW-1185">Reference proteome</keyword>